<keyword evidence="1" id="KW-0472">Membrane</keyword>
<comment type="caution">
    <text evidence="2">The sequence shown here is derived from an EMBL/GenBank/DDBJ whole genome shotgun (WGS) entry which is preliminary data.</text>
</comment>
<evidence type="ECO:0000313" key="3">
    <source>
        <dbReference type="Proteomes" id="UP000807825"/>
    </source>
</evidence>
<dbReference type="SUPFAM" id="SSF48695">
    <property type="entry name" value="Multiheme cytochromes"/>
    <property type="match status" value="1"/>
</dbReference>
<reference evidence="2" key="1">
    <citation type="submission" date="2020-07" db="EMBL/GenBank/DDBJ databases">
        <title>Huge and variable diversity of episymbiotic CPR bacteria and DPANN archaea in groundwater ecosystems.</title>
        <authorList>
            <person name="He C.Y."/>
            <person name="Keren R."/>
            <person name="Whittaker M."/>
            <person name="Farag I.F."/>
            <person name="Doudna J."/>
            <person name="Cate J.H.D."/>
            <person name="Banfield J.F."/>
        </authorList>
    </citation>
    <scope>NUCLEOTIDE SEQUENCE</scope>
    <source>
        <strain evidence="2">NC_groundwater_1664_Pr3_B-0.1um_52_9</strain>
    </source>
</reference>
<name>A0A9D6V2K8_9BACT</name>
<evidence type="ECO:0000256" key="1">
    <source>
        <dbReference type="SAM" id="Phobius"/>
    </source>
</evidence>
<dbReference type="Proteomes" id="UP000807825">
    <property type="component" value="Unassembled WGS sequence"/>
</dbReference>
<dbReference type="EMBL" id="JACRDE010000229">
    <property type="protein sequence ID" value="MBI5249520.1"/>
    <property type="molecule type" value="Genomic_DNA"/>
</dbReference>
<accession>A0A9D6V2K8</accession>
<dbReference type="InterPro" id="IPR036280">
    <property type="entry name" value="Multihaem_cyt_sf"/>
</dbReference>
<evidence type="ECO:0000313" key="2">
    <source>
        <dbReference type="EMBL" id="MBI5249520.1"/>
    </source>
</evidence>
<dbReference type="AlphaFoldDB" id="A0A9D6V2K8"/>
<gene>
    <name evidence="2" type="ORF">HY912_08500</name>
</gene>
<proteinExistence type="predicted"/>
<feature type="transmembrane region" description="Helical" evidence="1">
    <location>
        <begin position="32"/>
        <end position="54"/>
    </location>
</feature>
<protein>
    <recommendedName>
        <fullName evidence="4">Cytochrome c7-like domain-containing protein</fullName>
    </recommendedName>
</protein>
<evidence type="ECO:0008006" key="4">
    <source>
        <dbReference type="Google" id="ProtNLM"/>
    </source>
</evidence>
<organism evidence="2 3">
    <name type="scientific">Desulfomonile tiedjei</name>
    <dbReference type="NCBI Taxonomy" id="2358"/>
    <lineage>
        <taxon>Bacteria</taxon>
        <taxon>Pseudomonadati</taxon>
        <taxon>Thermodesulfobacteriota</taxon>
        <taxon>Desulfomonilia</taxon>
        <taxon>Desulfomonilales</taxon>
        <taxon>Desulfomonilaceae</taxon>
        <taxon>Desulfomonile</taxon>
    </lineage>
</organism>
<sequence>MTPRTEDIGTLARIIEYIRNLPQQSPYWRVQAFGWGIILVVLVFGGVLFAFLGLSGVYGGGNISYGAVGSPGPVTFRHYSHMTFQDGKYKDCKFCHDRLFASQKYGTYVFKALKDSPERKIHIGKDASTLYFPTAGVEDESLLITYEVPRACATCATGDCHNGKESFNRFDCLMCHRTR</sequence>
<keyword evidence="1" id="KW-1133">Transmembrane helix</keyword>
<keyword evidence="1" id="KW-0812">Transmembrane</keyword>